<evidence type="ECO:0000313" key="2">
    <source>
        <dbReference type="Proteomes" id="UP001054837"/>
    </source>
</evidence>
<dbReference type="Proteomes" id="UP001054837">
    <property type="component" value="Unassembled WGS sequence"/>
</dbReference>
<name>A0AAV4RAR1_9ARAC</name>
<keyword evidence="2" id="KW-1185">Reference proteome</keyword>
<protein>
    <submittedName>
        <fullName evidence="1">Uncharacterized protein</fullName>
    </submittedName>
</protein>
<evidence type="ECO:0000313" key="1">
    <source>
        <dbReference type="EMBL" id="GIY17709.1"/>
    </source>
</evidence>
<dbReference type="AlphaFoldDB" id="A0AAV4RAR1"/>
<sequence>MRNLTLCLHPTAHGISFLHPELTPSAYESVQPLTIHNIPHLWENSKNLAQSEQPIIIRQQPTPFSEEEKYRLKYQDGELQQCRTPIYNWLPTRSFLYTSPQATLYTYYSVSRNPPKANVDPRS</sequence>
<proteinExistence type="predicted"/>
<gene>
    <name evidence="1" type="ORF">CDAR_406731</name>
</gene>
<dbReference type="EMBL" id="BPLQ01005829">
    <property type="protein sequence ID" value="GIY17709.1"/>
    <property type="molecule type" value="Genomic_DNA"/>
</dbReference>
<reference evidence="1 2" key="1">
    <citation type="submission" date="2021-06" db="EMBL/GenBank/DDBJ databases">
        <title>Caerostris darwini draft genome.</title>
        <authorList>
            <person name="Kono N."/>
            <person name="Arakawa K."/>
        </authorList>
    </citation>
    <scope>NUCLEOTIDE SEQUENCE [LARGE SCALE GENOMIC DNA]</scope>
</reference>
<comment type="caution">
    <text evidence="1">The sequence shown here is derived from an EMBL/GenBank/DDBJ whole genome shotgun (WGS) entry which is preliminary data.</text>
</comment>
<organism evidence="1 2">
    <name type="scientific">Caerostris darwini</name>
    <dbReference type="NCBI Taxonomy" id="1538125"/>
    <lineage>
        <taxon>Eukaryota</taxon>
        <taxon>Metazoa</taxon>
        <taxon>Ecdysozoa</taxon>
        <taxon>Arthropoda</taxon>
        <taxon>Chelicerata</taxon>
        <taxon>Arachnida</taxon>
        <taxon>Araneae</taxon>
        <taxon>Araneomorphae</taxon>
        <taxon>Entelegynae</taxon>
        <taxon>Araneoidea</taxon>
        <taxon>Araneidae</taxon>
        <taxon>Caerostris</taxon>
    </lineage>
</organism>
<accession>A0AAV4RAR1</accession>